<dbReference type="InterPro" id="IPR013083">
    <property type="entry name" value="Znf_RING/FYVE/PHD"/>
</dbReference>
<dbReference type="InterPro" id="IPR001841">
    <property type="entry name" value="Znf_RING"/>
</dbReference>
<proteinExistence type="predicted"/>
<keyword evidence="2" id="KW-0862">Zinc</keyword>
<dbReference type="PANTHER" id="PTHR45676:SF41">
    <property type="entry name" value="RING-H2 FINGER PROTEIN ATL66"/>
    <property type="match status" value="1"/>
</dbReference>
<dbReference type="EMBL" id="WJQU01000001">
    <property type="protein sequence ID" value="KAJ6648804.1"/>
    <property type="molecule type" value="Genomic_DNA"/>
</dbReference>
<reference evidence="6" key="1">
    <citation type="submission" date="2022-07" db="EMBL/GenBank/DDBJ databases">
        <authorList>
            <person name="Trinca V."/>
            <person name="Uliana J.V.C."/>
            <person name="Torres T.T."/>
            <person name="Ward R.J."/>
            <person name="Monesi N."/>
        </authorList>
    </citation>
    <scope>NUCLEOTIDE SEQUENCE</scope>
    <source>
        <strain evidence="6">HSMRA1968</strain>
        <tissue evidence="6">Whole embryos</tissue>
    </source>
</reference>
<dbReference type="GO" id="GO:0016567">
    <property type="term" value="P:protein ubiquitination"/>
    <property type="evidence" value="ECO:0007669"/>
    <property type="project" value="TreeGrafter"/>
</dbReference>
<evidence type="ECO:0000256" key="1">
    <source>
        <dbReference type="ARBA" id="ARBA00022771"/>
    </source>
</evidence>
<dbReference type="SUPFAM" id="SSF57850">
    <property type="entry name" value="RING/U-box"/>
    <property type="match status" value="1"/>
</dbReference>
<evidence type="ECO:0000256" key="3">
    <source>
        <dbReference type="PROSITE-ProRule" id="PRU00175"/>
    </source>
</evidence>
<accession>A0A9Q0S810</accession>
<comment type="caution">
    <text evidence="6">The sequence shown here is derived from an EMBL/GenBank/DDBJ whole genome shotgun (WGS) entry which is preliminary data.</text>
</comment>
<dbReference type="SMART" id="SM00184">
    <property type="entry name" value="RING"/>
    <property type="match status" value="1"/>
</dbReference>
<evidence type="ECO:0000313" key="7">
    <source>
        <dbReference type="Proteomes" id="UP001151699"/>
    </source>
</evidence>
<dbReference type="AlphaFoldDB" id="A0A9Q0S810"/>
<dbReference type="PANTHER" id="PTHR45676">
    <property type="entry name" value="RING-H2 FINGER PROTEIN ATL51-RELATED"/>
    <property type="match status" value="1"/>
</dbReference>
<evidence type="ECO:0000256" key="2">
    <source>
        <dbReference type="ARBA" id="ARBA00022833"/>
    </source>
</evidence>
<dbReference type="PROSITE" id="PS50089">
    <property type="entry name" value="ZF_RING_2"/>
    <property type="match status" value="1"/>
</dbReference>
<evidence type="ECO:0000256" key="4">
    <source>
        <dbReference type="SAM" id="MobiDB-lite"/>
    </source>
</evidence>
<sequence length="116" mass="13301">MNANTNSSDEQNPNQSSGSIGTENNESTVHRLCPYHQMLFDYIEIKTYRYKHEASNDTKDCTFDCGICLSPIAHQEFVRRLPCLHIFHALCIDMWLLRGKLDCPYCRGNITGIDDV</sequence>
<keyword evidence="7" id="KW-1185">Reference proteome</keyword>
<dbReference type="OrthoDB" id="9984778at2759"/>
<feature type="domain" description="RING-type" evidence="5">
    <location>
        <begin position="65"/>
        <end position="107"/>
    </location>
</feature>
<evidence type="ECO:0000259" key="5">
    <source>
        <dbReference type="PROSITE" id="PS50089"/>
    </source>
</evidence>
<protein>
    <submittedName>
        <fullName evidence="6">E3 ubiquitin-protein ligase</fullName>
    </submittedName>
</protein>
<dbReference type="Pfam" id="PF13639">
    <property type="entry name" value="zf-RING_2"/>
    <property type="match status" value="1"/>
</dbReference>
<dbReference type="Proteomes" id="UP001151699">
    <property type="component" value="Chromosome A"/>
</dbReference>
<dbReference type="GO" id="GO:0008270">
    <property type="term" value="F:zinc ion binding"/>
    <property type="evidence" value="ECO:0007669"/>
    <property type="project" value="UniProtKB-KW"/>
</dbReference>
<name>A0A9Q0S810_9DIPT</name>
<dbReference type="Gene3D" id="3.30.40.10">
    <property type="entry name" value="Zinc/RING finger domain, C3HC4 (zinc finger)"/>
    <property type="match status" value="1"/>
</dbReference>
<feature type="region of interest" description="Disordered" evidence="4">
    <location>
        <begin position="1"/>
        <end position="25"/>
    </location>
</feature>
<keyword evidence="1 3" id="KW-0479">Metal-binding</keyword>
<organism evidence="6 7">
    <name type="scientific">Pseudolycoriella hygida</name>
    <dbReference type="NCBI Taxonomy" id="35572"/>
    <lineage>
        <taxon>Eukaryota</taxon>
        <taxon>Metazoa</taxon>
        <taxon>Ecdysozoa</taxon>
        <taxon>Arthropoda</taxon>
        <taxon>Hexapoda</taxon>
        <taxon>Insecta</taxon>
        <taxon>Pterygota</taxon>
        <taxon>Neoptera</taxon>
        <taxon>Endopterygota</taxon>
        <taxon>Diptera</taxon>
        <taxon>Nematocera</taxon>
        <taxon>Sciaroidea</taxon>
        <taxon>Sciaridae</taxon>
        <taxon>Pseudolycoriella</taxon>
    </lineage>
</organism>
<gene>
    <name evidence="6" type="primary">Rnf165_0</name>
    <name evidence="6" type="ORF">Bhyg_04036</name>
</gene>
<keyword evidence="1 3" id="KW-0863">Zinc-finger</keyword>
<evidence type="ECO:0000313" key="6">
    <source>
        <dbReference type="EMBL" id="KAJ6648804.1"/>
    </source>
</evidence>